<keyword evidence="1" id="KW-1133">Transmembrane helix</keyword>
<evidence type="ECO:0000256" key="1">
    <source>
        <dbReference type="SAM" id="Phobius"/>
    </source>
</evidence>
<dbReference type="EMBL" id="PSQE01000004">
    <property type="protein sequence ID" value="RHN62993.1"/>
    <property type="molecule type" value="Genomic_DNA"/>
</dbReference>
<evidence type="ECO:0000313" key="2">
    <source>
        <dbReference type="EMBL" id="RHN62993.1"/>
    </source>
</evidence>
<proteinExistence type="predicted"/>
<reference evidence="3" key="1">
    <citation type="journal article" date="2018" name="Nat. Plants">
        <title>Whole-genome landscape of Medicago truncatula symbiotic genes.</title>
        <authorList>
            <person name="Pecrix Y."/>
            <person name="Staton S.E."/>
            <person name="Sallet E."/>
            <person name="Lelandais-Briere C."/>
            <person name="Moreau S."/>
            <person name="Carrere S."/>
            <person name="Blein T."/>
            <person name="Jardinaud M.F."/>
            <person name="Latrasse D."/>
            <person name="Zouine M."/>
            <person name="Zahm M."/>
            <person name="Kreplak J."/>
            <person name="Mayjonade B."/>
            <person name="Satge C."/>
            <person name="Perez M."/>
            <person name="Cauet S."/>
            <person name="Marande W."/>
            <person name="Chantry-Darmon C."/>
            <person name="Lopez-Roques C."/>
            <person name="Bouchez O."/>
            <person name="Berard A."/>
            <person name="Debelle F."/>
            <person name="Munos S."/>
            <person name="Bendahmane A."/>
            <person name="Berges H."/>
            <person name="Niebel A."/>
            <person name="Buitink J."/>
            <person name="Frugier F."/>
            <person name="Benhamed M."/>
            <person name="Crespi M."/>
            <person name="Gouzy J."/>
            <person name="Gamas P."/>
        </authorList>
    </citation>
    <scope>NUCLEOTIDE SEQUENCE [LARGE SCALE GENOMIC DNA]</scope>
    <source>
        <strain evidence="3">cv. Jemalong A17</strain>
    </source>
</reference>
<sequence length="88" mass="10080">MRKKDMSVTRINVNCGPWIFSTLILHFTDSLEFIIVEFVAILLLLLVSIFAECTWPLHPIPPPKREVDFPYNMGVRGSLLLTLAVYFA</sequence>
<evidence type="ECO:0000313" key="3">
    <source>
        <dbReference type="Proteomes" id="UP000265566"/>
    </source>
</evidence>
<accession>A0A396IDW0</accession>
<evidence type="ECO:0008006" key="4">
    <source>
        <dbReference type="Google" id="ProtNLM"/>
    </source>
</evidence>
<name>A0A396IDW0_MEDTR</name>
<gene>
    <name evidence="2" type="ORF">MtrunA17_Chr4g0053481</name>
</gene>
<dbReference type="AlphaFoldDB" id="A0A396IDW0"/>
<dbReference type="Gramene" id="rna25638">
    <property type="protein sequence ID" value="RHN62993.1"/>
    <property type="gene ID" value="gene25638"/>
</dbReference>
<comment type="caution">
    <text evidence="2">The sequence shown here is derived from an EMBL/GenBank/DDBJ whole genome shotgun (WGS) entry which is preliminary data.</text>
</comment>
<dbReference type="Proteomes" id="UP000265566">
    <property type="component" value="Chromosome 4"/>
</dbReference>
<keyword evidence="1" id="KW-0472">Membrane</keyword>
<organism evidence="2 3">
    <name type="scientific">Medicago truncatula</name>
    <name type="common">Barrel medic</name>
    <name type="synonym">Medicago tribuloides</name>
    <dbReference type="NCBI Taxonomy" id="3880"/>
    <lineage>
        <taxon>Eukaryota</taxon>
        <taxon>Viridiplantae</taxon>
        <taxon>Streptophyta</taxon>
        <taxon>Embryophyta</taxon>
        <taxon>Tracheophyta</taxon>
        <taxon>Spermatophyta</taxon>
        <taxon>Magnoliopsida</taxon>
        <taxon>eudicotyledons</taxon>
        <taxon>Gunneridae</taxon>
        <taxon>Pentapetalae</taxon>
        <taxon>rosids</taxon>
        <taxon>fabids</taxon>
        <taxon>Fabales</taxon>
        <taxon>Fabaceae</taxon>
        <taxon>Papilionoideae</taxon>
        <taxon>50 kb inversion clade</taxon>
        <taxon>NPAAA clade</taxon>
        <taxon>Hologalegina</taxon>
        <taxon>IRL clade</taxon>
        <taxon>Trifolieae</taxon>
        <taxon>Medicago</taxon>
    </lineage>
</organism>
<feature type="transmembrane region" description="Helical" evidence="1">
    <location>
        <begin position="33"/>
        <end position="57"/>
    </location>
</feature>
<keyword evidence="1" id="KW-0812">Transmembrane</keyword>
<protein>
    <recommendedName>
        <fullName evidence="4">Transmembrane protein</fullName>
    </recommendedName>
</protein>